<evidence type="ECO:0000313" key="1">
    <source>
        <dbReference type="EMBL" id="CAK9313847.1"/>
    </source>
</evidence>
<dbReference type="EMBL" id="OZ021745">
    <property type="protein sequence ID" value="CAK9313847.1"/>
    <property type="molecule type" value="Genomic_DNA"/>
</dbReference>
<reference evidence="1 2" key="1">
    <citation type="submission" date="2024-03" db="EMBL/GenBank/DDBJ databases">
        <authorList>
            <person name="Gkanogiannis A."/>
            <person name="Becerra Lopez-Lavalle L."/>
        </authorList>
    </citation>
    <scope>NUCLEOTIDE SEQUENCE [LARGE SCALE GENOMIC DNA]</scope>
</reference>
<name>A0ABP0Y095_9ROSI</name>
<sequence>MGGNNKQKKAHSSFSIFSLFKSRRGRKGDHCDHGGSWLDEMSRSSKVWPSDEDKPHHWVAEPGIDRKAKDYIDRIYRNRVFESERQTVTVPPNGTKPNVSKFIFAPNFSIYTMGGNNRQKKAHSSFSIFSLFKSRRGRKGDHCDHGGSWLDEMSRSSKVWPSDEDKPHHWVAEPGIDRKAKDYIDRIYRNRVFESERQTVTVPPNGRKPNV</sequence>
<accession>A0ABP0Y095</accession>
<gene>
    <name evidence="1" type="ORF">CITCOLO1_LOCUS5584</name>
</gene>
<protein>
    <submittedName>
        <fullName evidence="1">Uncharacterized protein</fullName>
    </submittedName>
</protein>
<proteinExistence type="predicted"/>
<dbReference type="Proteomes" id="UP001642487">
    <property type="component" value="Chromosome 11"/>
</dbReference>
<evidence type="ECO:0000313" key="2">
    <source>
        <dbReference type="Proteomes" id="UP001642487"/>
    </source>
</evidence>
<organism evidence="1 2">
    <name type="scientific">Citrullus colocynthis</name>
    <name type="common">colocynth</name>
    <dbReference type="NCBI Taxonomy" id="252529"/>
    <lineage>
        <taxon>Eukaryota</taxon>
        <taxon>Viridiplantae</taxon>
        <taxon>Streptophyta</taxon>
        <taxon>Embryophyta</taxon>
        <taxon>Tracheophyta</taxon>
        <taxon>Spermatophyta</taxon>
        <taxon>Magnoliopsida</taxon>
        <taxon>eudicotyledons</taxon>
        <taxon>Gunneridae</taxon>
        <taxon>Pentapetalae</taxon>
        <taxon>rosids</taxon>
        <taxon>fabids</taxon>
        <taxon>Cucurbitales</taxon>
        <taxon>Cucurbitaceae</taxon>
        <taxon>Benincaseae</taxon>
        <taxon>Citrullus</taxon>
    </lineage>
</organism>
<dbReference type="PANTHER" id="PTHR33511">
    <property type="entry name" value="OS06G0632400 PROTEIN"/>
    <property type="match status" value="1"/>
</dbReference>
<keyword evidence="2" id="KW-1185">Reference proteome</keyword>